<comment type="caution">
    <text evidence="7">The sequence shown here is derived from an EMBL/GenBank/DDBJ whole genome shotgun (WGS) entry which is preliminary data.</text>
</comment>
<dbReference type="GO" id="GO:0030572">
    <property type="term" value="F:phosphatidyltransferase activity"/>
    <property type="evidence" value="ECO:0007669"/>
    <property type="project" value="UniProtKB-ARBA"/>
</dbReference>
<dbReference type="EMBL" id="SJST01000002">
    <property type="protein sequence ID" value="TCD15091.1"/>
    <property type="molecule type" value="Genomic_DNA"/>
</dbReference>
<dbReference type="PANTHER" id="PTHR21248">
    <property type="entry name" value="CARDIOLIPIN SYNTHASE"/>
    <property type="match status" value="1"/>
</dbReference>
<dbReference type="AlphaFoldDB" id="A0A4R0PCA5"/>
<gene>
    <name evidence="7" type="ORF">E0D97_05960</name>
</gene>
<evidence type="ECO:0000259" key="6">
    <source>
        <dbReference type="PROSITE" id="PS50035"/>
    </source>
</evidence>
<evidence type="ECO:0000313" key="8">
    <source>
        <dbReference type="Proteomes" id="UP000291301"/>
    </source>
</evidence>
<reference evidence="7 8" key="1">
    <citation type="journal article" date="2015" name="Antonie Van Leeuwenhoek">
        <title>Oricola cellulosilytica gen. nov., sp. nov., a cellulose-degrading bacterium of the family Phyllobacteriaceae isolated from surface seashore water, and emended descriptions of Mesorhizobium loti and Phyllobacterium myrsinacearum.</title>
        <authorList>
            <person name="Hameed A."/>
            <person name="Shahina M."/>
            <person name="Lai W.A."/>
            <person name="Lin S.Y."/>
            <person name="Young L.S."/>
            <person name="Liu Y.C."/>
            <person name="Hsu Y.H."/>
            <person name="Young C.C."/>
        </authorList>
    </citation>
    <scope>NUCLEOTIDE SEQUENCE [LARGE SCALE GENOMIC DNA]</scope>
    <source>
        <strain evidence="7 8">KCTC 52183</strain>
    </source>
</reference>
<feature type="domain" description="PLD phosphodiesterase" evidence="6">
    <location>
        <begin position="419"/>
        <end position="446"/>
    </location>
</feature>
<dbReference type="PROSITE" id="PS50035">
    <property type="entry name" value="PLD"/>
    <property type="match status" value="2"/>
</dbReference>
<name>A0A4R0PCA5_9HYPH</name>
<dbReference type="GO" id="GO:0005576">
    <property type="term" value="C:extracellular region"/>
    <property type="evidence" value="ECO:0007669"/>
    <property type="project" value="UniProtKB-SubCell"/>
</dbReference>
<keyword evidence="8" id="KW-1185">Reference proteome</keyword>
<sequence length="536" mass="60044">MTKVFEEQRAAKTAPPESPDLKFLLTAAQAFPKMEELILSATNSLDLSFHFFAPDTRVRSKKAKASGFSDWGDLLVDAVARGVRVRLLINDFDPVGAPDEHAQTWRRMNDILQRRDRLPQQARDNFQVVAGFPGGQSGSIIRTLIWPWVRQTAADLVAKAKGDLPPGLRAILDRRGNLRFWPPASNFTQAYHQKFMIADGDRAIIGGLDVDERRFDTPDHQRPAEQTWHDVDMQISGPPVADLSVHFEDSWRTVLTRGFSFGDRPNFPAATAGPPPERVRTGERVRFVSTRAYRTANPFAFGPRTNYAGIERAHLDIIGSARSLIYIETQFLRSKPIRNALVAAAAHPSLHLIVLLPGAPDIVAFTGDRSAVHRYGEWLQLRALNRLRLVYGNRFSAFCLTNGKPREERHERDAINGKAMVYVHSKVLVADDRTAIVSSANLNGRSMRWDFEAGYVLEWPERAAELRQKLWRQHLGEDLALEDAAHNPAAAMAAWQNCAAQRSSDAGQCAGGVVPFPHKKTERFSKRHAFIPSNMV</sequence>
<evidence type="ECO:0000256" key="4">
    <source>
        <dbReference type="ARBA" id="ARBA00022525"/>
    </source>
</evidence>
<dbReference type="RefSeq" id="WP_131566680.1">
    <property type="nucleotide sequence ID" value="NZ_JAINFK010000004.1"/>
</dbReference>
<dbReference type="Proteomes" id="UP000291301">
    <property type="component" value="Unassembled WGS sequence"/>
</dbReference>
<dbReference type="CDD" id="cd09105">
    <property type="entry name" value="PLDc_vPLD1_2_like_2"/>
    <property type="match status" value="1"/>
</dbReference>
<dbReference type="GO" id="GO:0032049">
    <property type="term" value="P:cardiolipin biosynthetic process"/>
    <property type="evidence" value="ECO:0007669"/>
    <property type="project" value="UniProtKB-ARBA"/>
</dbReference>
<protein>
    <recommendedName>
        <fullName evidence="3">Phospholipase D</fullName>
    </recommendedName>
    <alternativeName>
        <fullName evidence="5">Choline phosphatase</fullName>
    </alternativeName>
</protein>
<dbReference type="OrthoDB" id="8828485at2"/>
<feature type="domain" description="PLD phosphodiesterase" evidence="6">
    <location>
        <begin position="187"/>
        <end position="214"/>
    </location>
</feature>
<comment type="subcellular location">
    <subcellularLocation>
        <location evidence="2">Secreted</location>
    </subcellularLocation>
</comment>
<dbReference type="Pfam" id="PF00614">
    <property type="entry name" value="PLDc"/>
    <property type="match status" value="1"/>
</dbReference>
<proteinExistence type="predicted"/>
<dbReference type="PANTHER" id="PTHR21248:SF12">
    <property type="entry name" value="CARDIOLIPIN SYNTHASE C"/>
    <property type="match status" value="1"/>
</dbReference>
<evidence type="ECO:0000256" key="1">
    <source>
        <dbReference type="ARBA" id="ARBA00003145"/>
    </source>
</evidence>
<dbReference type="InterPro" id="IPR001736">
    <property type="entry name" value="PLipase_D/transphosphatidylase"/>
</dbReference>
<dbReference type="InterPro" id="IPR025202">
    <property type="entry name" value="PLD-like_dom"/>
</dbReference>
<evidence type="ECO:0000256" key="2">
    <source>
        <dbReference type="ARBA" id="ARBA00004613"/>
    </source>
</evidence>
<dbReference type="Gene3D" id="3.30.870.10">
    <property type="entry name" value="Endonuclease Chain A"/>
    <property type="match status" value="2"/>
</dbReference>
<organism evidence="7 8">
    <name type="scientific">Oricola cellulosilytica</name>
    <dbReference type="NCBI Taxonomy" id="1429082"/>
    <lineage>
        <taxon>Bacteria</taxon>
        <taxon>Pseudomonadati</taxon>
        <taxon>Pseudomonadota</taxon>
        <taxon>Alphaproteobacteria</taxon>
        <taxon>Hyphomicrobiales</taxon>
        <taxon>Ahrensiaceae</taxon>
        <taxon>Oricola</taxon>
    </lineage>
</organism>
<dbReference type="Pfam" id="PF13091">
    <property type="entry name" value="PLDc_2"/>
    <property type="match status" value="1"/>
</dbReference>
<dbReference type="SUPFAM" id="SSF56024">
    <property type="entry name" value="Phospholipase D/nuclease"/>
    <property type="match status" value="2"/>
</dbReference>
<keyword evidence="4" id="KW-0964">Secreted</keyword>
<evidence type="ECO:0000256" key="3">
    <source>
        <dbReference type="ARBA" id="ARBA00018392"/>
    </source>
</evidence>
<evidence type="ECO:0000313" key="7">
    <source>
        <dbReference type="EMBL" id="TCD15091.1"/>
    </source>
</evidence>
<accession>A0A4R0PCA5</accession>
<dbReference type="SMART" id="SM00155">
    <property type="entry name" value="PLDc"/>
    <property type="match status" value="2"/>
</dbReference>
<comment type="function">
    <text evidence="1">Could be a virulence factor.</text>
</comment>
<evidence type="ECO:0000256" key="5">
    <source>
        <dbReference type="ARBA" id="ARBA00029594"/>
    </source>
</evidence>